<evidence type="ECO:0000259" key="1">
    <source>
        <dbReference type="PROSITE" id="PS50181"/>
    </source>
</evidence>
<accession>A0A3N4HVP2</accession>
<keyword evidence="3" id="KW-1185">Reference proteome</keyword>
<sequence length="333" mass="38131">MDHFTPVDFGKLLKLPQSTQLNILWLVHKSTSIRNQDLEEFRLKDVKPPDVLFIPARPRPPIFRPGLPNELITLILEKLDLYSLRSFSLVNSACLPLVKTTRRYRELQSRIPQFFSILHQLHSTNLLSEFENFVELLSNGKCHACKEAFAPFIYVPGCNRCCFDCLRKGGTKDIPGWFPIPLSAQEALEFDTCAEGRGNHLYLPNEKMIRRGFTPYVVEDKETGESRGIWSEKVVAPTRIWEDGCVGIFEKRLKHTVFAPVFDSKEDFWDCGLQCIGCYEVSITQKRFALIGGGVNELLRHMVNCNDAVTMLWGECQQILGSILEFVEYAHTE</sequence>
<dbReference type="CDD" id="cd09917">
    <property type="entry name" value="F-box_SF"/>
    <property type="match status" value="1"/>
</dbReference>
<name>A0A3N4HVP2_ASCIM</name>
<reference evidence="2 3" key="1">
    <citation type="journal article" date="2018" name="Nat. Ecol. Evol.">
        <title>Pezizomycetes genomes reveal the molecular basis of ectomycorrhizal truffle lifestyle.</title>
        <authorList>
            <person name="Murat C."/>
            <person name="Payen T."/>
            <person name="Noel B."/>
            <person name="Kuo A."/>
            <person name="Morin E."/>
            <person name="Chen J."/>
            <person name="Kohler A."/>
            <person name="Krizsan K."/>
            <person name="Balestrini R."/>
            <person name="Da Silva C."/>
            <person name="Montanini B."/>
            <person name="Hainaut M."/>
            <person name="Levati E."/>
            <person name="Barry K.W."/>
            <person name="Belfiori B."/>
            <person name="Cichocki N."/>
            <person name="Clum A."/>
            <person name="Dockter R.B."/>
            <person name="Fauchery L."/>
            <person name="Guy J."/>
            <person name="Iotti M."/>
            <person name="Le Tacon F."/>
            <person name="Lindquist E.A."/>
            <person name="Lipzen A."/>
            <person name="Malagnac F."/>
            <person name="Mello A."/>
            <person name="Molinier V."/>
            <person name="Miyauchi S."/>
            <person name="Poulain J."/>
            <person name="Riccioni C."/>
            <person name="Rubini A."/>
            <person name="Sitrit Y."/>
            <person name="Splivallo R."/>
            <person name="Traeger S."/>
            <person name="Wang M."/>
            <person name="Zifcakova L."/>
            <person name="Wipf D."/>
            <person name="Zambonelli A."/>
            <person name="Paolocci F."/>
            <person name="Nowrousian M."/>
            <person name="Ottonello S."/>
            <person name="Baldrian P."/>
            <person name="Spatafora J.W."/>
            <person name="Henrissat B."/>
            <person name="Nagy L.G."/>
            <person name="Aury J.M."/>
            <person name="Wincker P."/>
            <person name="Grigoriev I.V."/>
            <person name="Bonfante P."/>
            <person name="Martin F.M."/>
        </authorList>
    </citation>
    <scope>NUCLEOTIDE SEQUENCE [LARGE SCALE GENOMIC DNA]</scope>
    <source>
        <strain evidence="2 3">RN42</strain>
    </source>
</reference>
<dbReference type="OrthoDB" id="2687876at2759"/>
<protein>
    <recommendedName>
        <fullName evidence="1">F-box domain-containing protein</fullName>
    </recommendedName>
</protein>
<dbReference type="EMBL" id="ML119731">
    <property type="protein sequence ID" value="RPA77156.1"/>
    <property type="molecule type" value="Genomic_DNA"/>
</dbReference>
<gene>
    <name evidence="2" type="ORF">BJ508DRAFT_173917</name>
</gene>
<dbReference type="PROSITE" id="PS50181">
    <property type="entry name" value="FBOX"/>
    <property type="match status" value="1"/>
</dbReference>
<evidence type="ECO:0000313" key="3">
    <source>
        <dbReference type="Proteomes" id="UP000275078"/>
    </source>
</evidence>
<dbReference type="Pfam" id="PF00646">
    <property type="entry name" value="F-box"/>
    <property type="match status" value="1"/>
</dbReference>
<dbReference type="InterPro" id="IPR001810">
    <property type="entry name" value="F-box_dom"/>
</dbReference>
<dbReference type="Proteomes" id="UP000275078">
    <property type="component" value="Unassembled WGS sequence"/>
</dbReference>
<organism evidence="2 3">
    <name type="scientific">Ascobolus immersus RN42</name>
    <dbReference type="NCBI Taxonomy" id="1160509"/>
    <lineage>
        <taxon>Eukaryota</taxon>
        <taxon>Fungi</taxon>
        <taxon>Dikarya</taxon>
        <taxon>Ascomycota</taxon>
        <taxon>Pezizomycotina</taxon>
        <taxon>Pezizomycetes</taxon>
        <taxon>Pezizales</taxon>
        <taxon>Ascobolaceae</taxon>
        <taxon>Ascobolus</taxon>
    </lineage>
</organism>
<evidence type="ECO:0000313" key="2">
    <source>
        <dbReference type="EMBL" id="RPA77156.1"/>
    </source>
</evidence>
<proteinExistence type="predicted"/>
<feature type="domain" description="F-box" evidence="1">
    <location>
        <begin position="61"/>
        <end position="107"/>
    </location>
</feature>
<dbReference type="AlphaFoldDB" id="A0A3N4HVP2"/>